<protein>
    <recommendedName>
        <fullName evidence="1">Polysaccharide pyruvyl transferase domain-containing protein</fullName>
    </recommendedName>
</protein>
<evidence type="ECO:0000259" key="1">
    <source>
        <dbReference type="Pfam" id="PF04230"/>
    </source>
</evidence>
<dbReference type="AlphaFoldDB" id="A0A644VRH3"/>
<gene>
    <name evidence="2" type="ORF">SDC9_40152</name>
</gene>
<proteinExistence type="predicted"/>
<organism evidence="2">
    <name type="scientific">bioreactor metagenome</name>
    <dbReference type="NCBI Taxonomy" id="1076179"/>
    <lineage>
        <taxon>unclassified sequences</taxon>
        <taxon>metagenomes</taxon>
        <taxon>ecological metagenomes</taxon>
    </lineage>
</organism>
<name>A0A644VRH3_9ZZZZ</name>
<dbReference type="Pfam" id="PF04230">
    <property type="entry name" value="PS_pyruv_trans"/>
    <property type="match status" value="1"/>
</dbReference>
<dbReference type="EMBL" id="VSSQ01000411">
    <property type="protein sequence ID" value="MPL94004.1"/>
    <property type="molecule type" value="Genomic_DNA"/>
</dbReference>
<dbReference type="InterPro" id="IPR007345">
    <property type="entry name" value="Polysacch_pyruvyl_Trfase"/>
</dbReference>
<feature type="domain" description="Polysaccharide pyruvyl transferase" evidence="1">
    <location>
        <begin position="13"/>
        <end position="304"/>
    </location>
</feature>
<dbReference type="CDD" id="cd11586">
    <property type="entry name" value="VbhA_like"/>
    <property type="match status" value="1"/>
</dbReference>
<dbReference type="InterPro" id="IPR033788">
    <property type="entry name" value="VbhA-like"/>
</dbReference>
<accession>A0A644VRH3</accession>
<reference evidence="2" key="1">
    <citation type="submission" date="2019-08" db="EMBL/GenBank/DDBJ databases">
        <authorList>
            <person name="Kucharzyk K."/>
            <person name="Murdoch R.W."/>
            <person name="Higgins S."/>
            <person name="Loffler F."/>
        </authorList>
    </citation>
    <scope>NUCLEOTIDE SEQUENCE</scope>
</reference>
<evidence type="ECO:0000313" key="2">
    <source>
        <dbReference type="EMBL" id="MPL94004.1"/>
    </source>
</evidence>
<sequence>MKIGIMTFHFGYNYGAVMQTYALQQYLISCGYIVEIINYTPPNVKYRPYLSQLLSRNISVSKIFKTIKKIQYAPMQKEKFNLFKRKYLSLSKSYNYESLSSITTEFDAIIVGSDQIWNPSQHKLGSYFLAHLDKFSGKRISYAPCCAFNKVEDNNKPKLQQALNKFNQISVRNKETEKFVFELTGKTPPIVVDPTLLWDFKELMQDEPIISDNYVITYILGKEITGGHKKVIKELRNKYAGIKIISVILTENNPQLFDWSDKVFWSASPIEWINLFYYSTFVYTDSFHGVLFAIKFQKPFLAYYTEMARASRFIDLASRFRALEQFIVSSYDEAINRDSFVGKIDYDELEEKLEVEIEKSKAFLGASLKRS</sequence>
<comment type="caution">
    <text evidence="2">The sequence shown here is derived from an EMBL/GenBank/DDBJ whole genome shotgun (WGS) entry which is preliminary data.</text>
</comment>